<dbReference type="AlphaFoldDB" id="A0A8H6VLB4"/>
<comment type="caution">
    <text evidence="1">The sequence shown here is derived from an EMBL/GenBank/DDBJ whole genome shotgun (WGS) entry which is preliminary data.</text>
</comment>
<proteinExistence type="predicted"/>
<accession>A0A8H6VLB4</accession>
<name>A0A8H6VLB4_9PEZI</name>
<sequence>MAQLQPSTAITLDMESDTDKNDNTLVYWHSQQSKNMRAQTNSKTASNGCDITAAHLVAAISNLDSKETFNPNTSHAHSESRPHFVDHETGDLSCDYVRDTANLRAQHQELHLREAIITHALWHELELPPSKISGKFSAAFDLLIEACRELRQEYIGVFELWRQKYIVSGLVDQVVQSDHTHLESVDEEARKRKKERDWGRIEDWNRERSDDE</sequence>
<gene>
    <name evidence="1" type="ORF">HII31_02702</name>
</gene>
<dbReference type="Proteomes" id="UP000660729">
    <property type="component" value="Unassembled WGS sequence"/>
</dbReference>
<organism evidence="1 2">
    <name type="scientific">Pseudocercospora fuligena</name>
    <dbReference type="NCBI Taxonomy" id="685502"/>
    <lineage>
        <taxon>Eukaryota</taxon>
        <taxon>Fungi</taxon>
        <taxon>Dikarya</taxon>
        <taxon>Ascomycota</taxon>
        <taxon>Pezizomycotina</taxon>
        <taxon>Dothideomycetes</taxon>
        <taxon>Dothideomycetidae</taxon>
        <taxon>Mycosphaerellales</taxon>
        <taxon>Mycosphaerellaceae</taxon>
        <taxon>Pseudocercospora</taxon>
    </lineage>
</organism>
<dbReference type="OrthoDB" id="10393745at2759"/>
<dbReference type="EMBL" id="JABCIY010000033">
    <property type="protein sequence ID" value="KAF7195940.1"/>
    <property type="molecule type" value="Genomic_DNA"/>
</dbReference>
<evidence type="ECO:0000313" key="1">
    <source>
        <dbReference type="EMBL" id="KAF7195940.1"/>
    </source>
</evidence>
<evidence type="ECO:0000313" key="2">
    <source>
        <dbReference type="Proteomes" id="UP000660729"/>
    </source>
</evidence>
<reference evidence="1" key="1">
    <citation type="submission" date="2020-04" db="EMBL/GenBank/DDBJ databases">
        <title>Draft genome resource of the tomato pathogen Pseudocercospora fuligena.</title>
        <authorList>
            <person name="Zaccaron A."/>
        </authorList>
    </citation>
    <scope>NUCLEOTIDE SEQUENCE</scope>
    <source>
        <strain evidence="1">PF001</strain>
    </source>
</reference>
<protein>
    <submittedName>
        <fullName evidence="1">Uncharacterized protein</fullName>
    </submittedName>
</protein>
<keyword evidence="2" id="KW-1185">Reference proteome</keyword>